<evidence type="ECO:0000313" key="2">
    <source>
        <dbReference type="Proteomes" id="UP000275846"/>
    </source>
</evidence>
<sequence length="81" mass="9174">MGKIILQRLQLLLRPHREHHLIQLLLRPHREHLYGKTGNSPLISCAITRPKSIGWLGCLGIAEKLFSSGFSFSYGPIENTI</sequence>
<protein>
    <submittedName>
        <fullName evidence="1 3">Uncharacterized protein</fullName>
    </submittedName>
</protein>
<organism evidence="3">
    <name type="scientific">Schistocephalus solidus</name>
    <name type="common">Tapeworm</name>
    <dbReference type="NCBI Taxonomy" id="70667"/>
    <lineage>
        <taxon>Eukaryota</taxon>
        <taxon>Metazoa</taxon>
        <taxon>Spiralia</taxon>
        <taxon>Lophotrochozoa</taxon>
        <taxon>Platyhelminthes</taxon>
        <taxon>Cestoda</taxon>
        <taxon>Eucestoda</taxon>
        <taxon>Diphyllobothriidea</taxon>
        <taxon>Diphyllobothriidae</taxon>
        <taxon>Schistocephalus</taxon>
    </lineage>
</organism>
<evidence type="ECO:0000313" key="3">
    <source>
        <dbReference type="WBParaSite" id="SSLN_0001249201-mRNA-1"/>
    </source>
</evidence>
<accession>A0A183T6E3</accession>
<name>A0A183T6E3_SCHSO</name>
<reference evidence="3" key="1">
    <citation type="submission" date="2016-06" db="UniProtKB">
        <authorList>
            <consortium name="WormBaseParasite"/>
        </authorList>
    </citation>
    <scope>IDENTIFICATION</scope>
</reference>
<keyword evidence="2" id="KW-1185">Reference proteome</keyword>
<gene>
    <name evidence="1" type="ORF">SSLN_LOCUS12041</name>
</gene>
<evidence type="ECO:0000313" key="1">
    <source>
        <dbReference type="EMBL" id="VDL98426.1"/>
    </source>
</evidence>
<dbReference type="Proteomes" id="UP000275846">
    <property type="component" value="Unassembled WGS sequence"/>
</dbReference>
<proteinExistence type="predicted"/>
<dbReference type="WBParaSite" id="SSLN_0001249201-mRNA-1">
    <property type="protein sequence ID" value="SSLN_0001249201-mRNA-1"/>
    <property type="gene ID" value="SSLN_0001249201"/>
</dbReference>
<dbReference type="EMBL" id="UYSU01036978">
    <property type="protein sequence ID" value="VDL98426.1"/>
    <property type="molecule type" value="Genomic_DNA"/>
</dbReference>
<dbReference type="AlphaFoldDB" id="A0A183T6E3"/>
<reference evidence="1 2" key="2">
    <citation type="submission" date="2018-11" db="EMBL/GenBank/DDBJ databases">
        <authorList>
            <consortium name="Pathogen Informatics"/>
        </authorList>
    </citation>
    <scope>NUCLEOTIDE SEQUENCE [LARGE SCALE GENOMIC DNA]</scope>
    <source>
        <strain evidence="1 2">NST_G2</strain>
    </source>
</reference>